<evidence type="ECO:0000256" key="9">
    <source>
        <dbReference type="PROSITE-ProRule" id="PRU00169"/>
    </source>
</evidence>
<dbReference type="Gene3D" id="3.40.50.2300">
    <property type="match status" value="1"/>
</dbReference>
<dbReference type="CDD" id="cd00082">
    <property type="entry name" value="HisKA"/>
    <property type="match status" value="1"/>
</dbReference>
<evidence type="ECO:0000256" key="10">
    <source>
        <dbReference type="SAM" id="Phobius"/>
    </source>
</evidence>
<dbReference type="SMART" id="SM00086">
    <property type="entry name" value="PAC"/>
    <property type="match status" value="1"/>
</dbReference>
<dbReference type="SUPFAM" id="SSF52172">
    <property type="entry name" value="CheY-like"/>
    <property type="match status" value="1"/>
</dbReference>
<feature type="transmembrane region" description="Helical" evidence="10">
    <location>
        <begin position="66"/>
        <end position="86"/>
    </location>
</feature>
<dbReference type="CDD" id="cd16919">
    <property type="entry name" value="HATPase_CckA-like"/>
    <property type="match status" value="1"/>
</dbReference>
<dbReference type="Pfam" id="PF00072">
    <property type="entry name" value="Response_reg"/>
    <property type="match status" value="1"/>
</dbReference>
<feature type="domain" description="Histidine kinase" evidence="11">
    <location>
        <begin position="574"/>
        <end position="797"/>
    </location>
</feature>
<dbReference type="SUPFAM" id="SSF47384">
    <property type="entry name" value="Homodimeric domain of signal transducing histidine kinase"/>
    <property type="match status" value="1"/>
</dbReference>
<dbReference type="SMART" id="SM00091">
    <property type="entry name" value="PAS"/>
    <property type="match status" value="2"/>
</dbReference>
<dbReference type="InterPro" id="IPR001610">
    <property type="entry name" value="PAC"/>
</dbReference>
<comment type="caution">
    <text evidence="15">The sequence shown here is derived from an EMBL/GenBank/DDBJ whole genome shotgun (WGS) entry which is preliminary data.</text>
</comment>
<dbReference type="SMART" id="SM00387">
    <property type="entry name" value="HATPase_c"/>
    <property type="match status" value="1"/>
</dbReference>
<protein>
    <recommendedName>
        <fullName evidence="2">histidine kinase</fullName>
        <ecNumber evidence="2">2.7.13.3</ecNumber>
    </recommendedName>
</protein>
<evidence type="ECO:0000256" key="1">
    <source>
        <dbReference type="ARBA" id="ARBA00000085"/>
    </source>
</evidence>
<keyword evidence="10" id="KW-0472">Membrane</keyword>
<feature type="transmembrane region" description="Helical" evidence="10">
    <location>
        <begin position="236"/>
        <end position="258"/>
    </location>
</feature>
<dbReference type="PROSITE" id="PS50113">
    <property type="entry name" value="PAC"/>
    <property type="match status" value="1"/>
</dbReference>
<sequence>MLKTHLQDVDLPATTDRSAFLSTLPATQTDRTAATAIVGVSAVLFALAVPFAGIPLLPMPAFVASYQSALAVADIVTAVLLLSQFVVLRTRALLLLATGYLFTAAAALVHALTFPGLFTPTGLLGAGPQTTVWLYMIWHGAFPLCVLAYAWLKDADGGVRIAGSATKAICASVLGVVAAIIVFTWILTAGRDMLPVLLRDGRYTQVMIGVVSFVWSLSFAALVSLWFRRPYSVIDVWLMVVMCAWLFDIALSAIVNVARFDLGFYAGRLYGLCAATFVLAVLLIENVRLQSHTVRLVGRLRQQSASERDYYGKRLALYGAVVESANDAIITKTLDGIITGWNKAAERLFGYSAAEAIGKSIDIIVPQDRRAEVRGILNRVGSNESIAQHETVRIRKDGRPLDVVLNISPLKTDSGEIIGVSKIAHDITEEKQSREKLRREIEERQRIFETSQDLILVTDGYGNFIQVSPSVKEILGLNPEDMIGHSATEFIHPDDLEKTRGEMRAARRGQIKRSFEARYYHYDGHEVTLNWMGTWSEPVKRHFFIGRDLTDKQAAEAQLRQVQKMDAIGQLTGGVAHDFNNVLTVITGTIGILGDAVADRPELAAITKLIDDAAERGAQLTKHLLAFARKQPLQPREIDVNALALEAAKLLHPTLGEQITINPQLTEDAWPALVDPNQLTSAILNLALNARDAMPEGGTLVLETRNIFLDDGYASMNADVTPGNYVMIAVSDTGAGIPAELIDRVFDPFFTTKEVGKGTGLGLSMVFGFVKQSGGHVKIYSEEGHGTSVKIYLPRSSGVQETEFEASKNVPITGGNEKILIVEDDALVRQYVVTQIKSLGYTALEAANAAEALTIIDADNGIDLLFTDIIMPGAMNGRQLADEAARRRPELKTLFTSGYTENAIVHHGRLDSGVLLLAKPYRKSELAKMLRTALAS</sequence>
<dbReference type="NCBIfam" id="TIGR00229">
    <property type="entry name" value="sensory_box"/>
    <property type="match status" value="2"/>
</dbReference>
<keyword evidence="16" id="KW-1185">Reference proteome</keyword>
<evidence type="ECO:0000259" key="11">
    <source>
        <dbReference type="PROSITE" id="PS50109"/>
    </source>
</evidence>
<dbReference type="Pfam" id="PF00512">
    <property type="entry name" value="HisKA"/>
    <property type="match status" value="1"/>
</dbReference>
<keyword evidence="10" id="KW-0812">Transmembrane</keyword>
<dbReference type="Pfam" id="PF00989">
    <property type="entry name" value="PAS"/>
    <property type="match status" value="1"/>
</dbReference>
<dbReference type="InterPro" id="IPR001789">
    <property type="entry name" value="Sig_transdc_resp-reg_receiver"/>
</dbReference>
<dbReference type="Proteomes" id="UP000324797">
    <property type="component" value="Unassembled WGS sequence"/>
</dbReference>
<dbReference type="PROSITE" id="PS50109">
    <property type="entry name" value="HIS_KIN"/>
    <property type="match status" value="1"/>
</dbReference>
<dbReference type="InterPro" id="IPR036890">
    <property type="entry name" value="HATPase_C_sf"/>
</dbReference>
<evidence type="ECO:0000259" key="14">
    <source>
        <dbReference type="PROSITE" id="PS50113"/>
    </source>
</evidence>
<evidence type="ECO:0000259" key="13">
    <source>
        <dbReference type="PROSITE" id="PS50112"/>
    </source>
</evidence>
<keyword evidence="4" id="KW-0808">Transferase</keyword>
<dbReference type="CDD" id="cd00130">
    <property type="entry name" value="PAS"/>
    <property type="match status" value="2"/>
</dbReference>
<dbReference type="PROSITE" id="PS50110">
    <property type="entry name" value="RESPONSE_REGULATORY"/>
    <property type="match status" value="1"/>
</dbReference>
<dbReference type="InterPro" id="IPR004358">
    <property type="entry name" value="Sig_transdc_His_kin-like_C"/>
</dbReference>
<dbReference type="SMART" id="SM00388">
    <property type="entry name" value="HisKA"/>
    <property type="match status" value="1"/>
</dbReference>
<dbReference type="PANTHER" id="PTHR43065:SF49">
    <property type="entry name" value="HISTIDINE KINASE"/>
    <property type="match status" value="1"/>
</dbReference>
<dbReference type="EMBL" id="VSTH01000192">
    <property type="protein sequence ID" value="TYO61256.1"/>
    <property type="molecule type" value="Genomic_DNA"/>
</dbReference>
<dbReference type="EC" id="2.7.13.3" evidence="2"/>
<proteinExistence type="predicted"/>
<evidence type="ECO:0000313" key="16">
    <source>
        <dbReference type="Proteomes" id="UP000324797"/>
    </source>
</evidence>
<evidence type="ECO:0000256" key="8">
    <source>
        <dbReference type="ARBA" id="ARBA00023012"/>
    </source>
</evidence>
<evidence type="ECO:0000256" key="7">
    <source>
        <dbReference type="ARBA" id="ARBA00022840"/>
    </source>
</evidence>
<dbReference type="GO" id="GO:0006355">
    <property type="term" value="P:regulation of DNA-templated transcription"/>
    <property type="evidence" value="ECO:0007669"/>
    <property type="project" value="InterPro"/>
</dbReference>
<feature type="domain" description="Response regulatory" evidence="12">
    <location>
        <begin position="818"/>
        <end position="934"/>
    </location>
</feature>
<dbReference type="InterPro" id="IPR003661">
    <property type="entry name" value="HisK_dim/P_dom"/>
</dbReference>
<feature type="transmembrane region" description="Helical" evidence="10">
    <location>
        <begin position="33"/>
        <end position="54"/>
    </location>
</feature>
<dbReference type="SUPFAM" id="SSF55785">
    <property type="entry name" value="PYP-like sensor domain (PAS domain)"/>
    <property type="match status" value="2"/>
</dbReference>
<dbReference type="InterPro" id="IPR003594">
    <property type="entry name" value="HATPase_dom"/>
</dbReference>
<evidence type="ECO:0000256" key="4">
    <source>
        <dbReference type="ARBA" id="ARBA00022679"/>
    </source>
</evidence>
<dbReference type="GO" id="GO:0000155">
    <property type="term" value="F:phosphorelay sensor kinase activity"/>
    <property type="evidence" value="ECO:0007669"/>
    <property type="project" value="InterPro"/>
</dbReference>
<keyword evidence="6" id="KW-0418">Kinase</keyword>
<dbReference type="InterPro" id="IPR033424">
    <property type="entry name" value="MASE4"/>
</dbReference>
<name>A0A5S4YA17_9BRAD</name>
<dbReference type="InterPro" id="IPR036097">
    <property type="entry name" value="HisK_dim/P_sf"/>
</dbReference>
<gene>
    <name evidence="15" type="ORF">FXV83_39015</name>
</gene>
<evidence type="ECO:0000313" key="15">
    <source>
        <dbReference type="EMBL" id="TYO61256.1"/>
    </source>
</evidence>
<feature type="transmembrane region" description="Helical" evidence="10">
    <location>
        <begin position="206"/>
        <end position="227"/>
    </location>
</feature>
<dbReference type="RefSeq" id="WP_148745350.1">
    <property type="nucleotide sequence ID" value="NZ_VSTH01000192.1"/>
</dbReference>
<dbReference type="Pfam" id="PF08447">
    <property type="entry name" value="PAS_3"/>
    <property type="match status" value="1"/>
</dbReference>
<keyword evidence="3 9" id="KW-0597">Phosphoprotein</keyword>
<keyword evidence="10" id="KW-1133">Transmembrane helix</keyword>
<dbReference type="InterPro" id="IPR013655">
    <property type="entry name" value="PAS_fold_3"/>
</dbReference>
<evidence type="ECO:0000256" key="3">
    <source>
        <dbReference type="ARBA" id="ARBA00022553"/>
    </source>
</evidence>
<comment type="catalytic activity">
    <reaction evidence="1">
        <text>ATP + protein L-histidine = ADP + protein N-phospho-L-histidine.</text>
        <dbReference type="EC" id="2.7.13.3"/>
    </reaction>
</comment>
<dbReference type="PANTHER" id="PTHR43065">
    <property type="entry name" value="SENSOR HISTIDINE KINASE"/>
    <property type="match status" value="1"/>
</dbReference>
<dbReference type="Pfam" id="PF02518">
    <property type="entry name" value="HATPase_c"/>
    <property type="match status" value="1"/>
</dbReference>
<dbReference type="InterPro" id="IPR035965">
    <property type="entry name" value="PAS-like_dom_sf"/>
</dbReference>
<feature type="domain" description="PAS" evidence="13">
    <location>
        <begin position="314"/>
        <end position="384"/>
    </location>
</feature>
<feature type="domain" description="PAS" evidence="13">
    <location>
        <begin position="440"/>
        <end position="510"/>
    </location>
</feature>
<dbReference type="InterPro" id="IPR005467">
    <property type="entry name" value="His_kinase_dom"/>
</dbReference>
<keyword evidence="7" id="KW-0067">ATP-binding</keyword>
<dbReference type="SMART" id="SM00448">
    <property type="entry name" value="REC"/>
    <property type="match status" value="1"/>
</dbReference>
<feature type="transmembrane region" description="Helical" evidence="10">
    <location>
        <begin position="93"/>
        <end position="112"/>
    </location>
</feature>
<dbReference type="GO" id="GO:0005524">
    <property type="term" value="F:ATP binding"/>
    <property type="evidence" value="ECO:0007669"/>
    <property type="project" value="UniProtKB-KW"/>
</dbReference>
<dbReference type="Gene3D" id="3.30.450.20">
    <property type="entry name" value="PAS domain"/>
    <property type="match status" value="2"/>
</dbReference>
<organism evidence="15 16">
    <name type="scientific">Bradyrhizobium hipponense</name>
    <dbReference type="NCBI Taxonomy" id="2605638"/>
    <lineage>
        <taxon>Bacteria</taxon>
        <taxon>Pseudomonadati</taxon>
        <taxon>Pseudomonadota</taxon>
        <taxon>Alphaproteobacteria</taxon>
        <taxon>Hyphomicrobiales</taxon>
        <taxon>Nitrobacteraceae</taxon>
        <taxon>Bradyrhizobium</taxon>
    </lineage>
</organism>
<keyword evidence="8" id="KW-0902">Two-component regulatory system</keyword>
<dbReference type="InterPro" id="IPR000700">
    <property type="entry name" value="PAS-assoc_C"/>
</dbReference>
<evidence type="ECO:0000259" key="12">
    <source>
        <dbReference type="PROSITE" id="PS50110"/>
    </source>
</evidence>
<accession>A0A5S4YA17</accession>
<dbReference type="Gene3D" id="1.10.287.130">
    <property type="match status" value="1"/>
</dbReference>
<reference evidence="15 16" key="1">
    <citation type="submission" date="2019-08" db="EMBL/GenBank/DDBJ databases">
        <title>Bradyrhizobium hipponensis sp. nov., a rhizobium isolated from a Lupinus angustifolius root nodule in Tunisia.</title>
        <authorList>
            <person name="Off K."/>
            <person name="Rejili M."/>
            <person name="Mars M."/>
            <person name="Brachmann A."/>
            <person name="Marin M."/>
        </authorList>
    </citation>
    <scope>NUCLEOTIDE SEQUENCE [LARGE SCALE GENOMIC DNA]</scope>
    <source>
        <strain evidence="16">aSej3</strain>
    </source>
</reference>
<dbReference type="Gene3D" id="3.30.565.10">
    <property type="entry name" value="Histidine kinase-like ATPase, C-terminal domain"/>
    <property type="match status" value="1"/>
</dbReference>
<dbReference type="InterPro" id="IPR013767">
    <property type="entry name" value="PAS_fold"/>
</dbReference>
<dbReference type="AlphaFoldDB" id="A0A5S4YA17"/>
<evidence type="ECO:0000256" key="6">
    <source>
        <dbReference type="ARBA" id="ARBA00022777"/>
    </source>
</evidence>
<dbReference type="InterPro" id="IPR011006">
    <property type="entry name" value="CheY-like_superfamily"/>
</dbReference>
<keyword evidence="5" id="KW-0547">Nucleotide-binding</keyword>
<evidence type="ECO:0000256" key="5">
    <source>
        <dbReference type="ARBA" id="ARBA00022741"/>
    </source>
</evidence>
<feature type="modified residue" description="4-aspartylphosphate" evidence="9">
    <location>
        <position position="868"/>
    </location>
</feature>
<feature type="transmembrane region" description="Helical" evidence="10">
    <location>
        <begin position="164"/>
        <end position="186"/>
    </location>
</feature>
<feature type="domain" description="PAC" evidence="14">
    <location>
        <begin position="387"/>
        <end position="439"/>
    </location>
</feature>
<dbReference type="PROSITE" id="PS50112">
    <property type="entry name" value="PAS"/>
    <property type="match status" value="2"/>
</dbReference>
<feature type="transmembrane region" description="Helical" evidence="10">
    <location>
        <begin position="132"/>
        <end position="152"/>
    </location>
</feature>
<dbReference type="PRINTS" id="PR00344">
    <property type="entry name" value="BCTRLSENSOR"/>
</dbReference>
<dbReference type="SUPFAM" id="SSF55874">
    <property type="entry name" value="ATPase domain of HSP90 chaperone/DNA topoisomerase II/histidine kinase"/>
    <property type="match status" value="1"/>
</dbReference>
<dbReference type="Pfam" id="PF17158">
    <property type="entry name" value="MASE4"/>
    <property type="match status" value="1"/>
</dbReference>
<dbReference type="InterPro" id="IPR000014">
    <property type="entry name" value="PAS"/>
</dbReference>
<evidence type="ECO:0000256" key="2">
    <source>
        <dbReference type="ARBA" id="ARBA00012438"/>
    </source>
</evidence>